<feature type="transmembrane region" description="Helical" evidence="7">
    <location>
        <begin position="165"/>
        <end position="185"/>
    </location>
</feature>
<dbReference type="PIRSF" id="PIRSF006603">
    <property type="entry name" value="DinF"/>
    <property type="match status" value="1"/>
</dbReference>
<dbReference type="RefSeq" id="WP_116479649.1">
    <property type="nucleotide sequence ID" value="NZ_QEKV01000001.1"/>
</dbReference>
<protein>
    <submittedName>
        <fullName evidence="8">Putative MATE family efflux protein</fullName>
    </submittedName>
</protein>
<accession>A0A2U1E739</accession>
<feature type="transmembrane region" description="Helical" evidence="7">
    <location>
        <begin position="395"/>
        <end position="415"/>
    </location>
</feature>
<dbReference type="Pfam" id="PF01554">
    <property type="entry name" value="MatE"/>
    <property type="match status" value="2"/>
</dbReference>
<comment type="subcellular location">
    <subcellularLocation>
        <location evidence="1">Cell membrane</location>
        <topology evidence="1">Multi-pass membrane protein</topology>
    </subcellularLocation>
</comment>
<dbReference type="GO" id="GO:0015297">
    <property type="term" value="F:antiporter activity"/>
    <property type="evidence" value="ECO:0007669"/>
    <property type="project" value="InterPro"/>
</dbReference>
<dbReference type="EMBL" id="QEKV01000001">
    <property type="protein sequence ID" value="PVY95763.1"/>
    <property type="molecule type" value="Genomic_DNA"/>
</dbReference>
<keyword evidence="3" id="KW-1003">Cell membrane</keyword>
<gene>
    <name evidence="8" type="ORF">C7381_101292</name>
</gene>
<dbReference type="CDD" id="cd13134">
    <property type="entry name" value="MATE_like_8"/>
    <property type="match status" value="1"/>
</dbReference>
<evidence type="ECO:0000256" key="1">
    <source>
        <dbReference type="ARBA" id="ARBA00004651"/>
    </source>
</evidence>
<dbReference type="PANTHER" id="PTHR42925:SF2">
    <property type="entry name" value="NA+ DRIVEN MULTIDRUG EFFLUX PUMP"/>
    <property type="match status" value="1"/>
</dbReference>
<evidence type="ECO:0000256" key="4">
    <source>
        <dbReference type="ARBA" id="ARBA00022692"/>
    </source>
</evidence>
<evidence type="ECO:0000256" key="2">
    <source>
        <dbReference type="ARBA" id="ARBA00022448"/>
    </source>
</evidence>
<evidence type="ECO:0000313" key="9">
    <source>
        <dbReference type="Proteomes" id="UP000245793"/>
    </source>
</evidence>
<dbReference type="AlphaFoldDB" id="A0A2U1E739"/>
<feature type="transmembrane region" description="Helical" evidence="7">
    <location>
        <begin position="322"/>
        <end position="348"/>
    </location>
</feature>
<comment type="caution">
    <text evidence="8">The sequence shown here is derived from an EMBL/GenBank/DDBJ whole genome shotgun (WGS) entry which is preliminary data.</text>
</comment>
<organism evidence="8 9">
    <name type="scientific">Ezakiella coagulans</name>
    <dbReference type="NCBI Taxonomy" id="46507"/>
    <lineage>
        <taxon>Bacteria</taxon>
        <taxon>Bacillati</taxon>
        <taxon>Bacillota</taxon>
        <taxon>Tissierellia</taxon>
        <taxon>Ezakiella</taxon>
    </lineage>
</organism>
<keyword evidence="5 7" id="KW-1133">Transmembrane helix</keyword>
<dbReference type="InterPro" id="IPR047135">
    <property type="entry name" value="YsiQ"/>
</dbReference>
<keyword evidence="4 7" id="KW-0812">Transmembrane</keyword>
<name>A0A2U1E739_9FIRM</name>
<dbReference type="InterPro" id="IPR048279">
    <property type="entry name" value="MdtK-like"/>
</dbReference>
<feature type="transmembrane region" description="Helical" evidence="7">
    <location>
        <begin position="360"/>
        <end position="383"/>
    </location>
</feature>
<keyword evidence="9" id="KW-1185">Reference proteome</keyword>
<dbReference type="Proteomes" id="UP000245793">
    <property type="component" value="Unassembled WGS sequence"/>
</dbReference>
<dbReference type="GO" id="GO:0042910">
    <property type="term" value="F:xenobiotic transmembrane transporter activity"/>
    <property type="evidence" value="ECO:0007669"/>
    <property type="project" value="InterPro"/>
</dbReference>
<keyword evidence="2" id="KW-0813">Transport</keyword>
<sequence>MWRKIIKDKEFTSSMTKIAVPVMLQSLITSSLNTLDTFMITKLGTNSIAGVGLANQIFFFYSFILFGINTGASILFAQFYGANELDRVKKTLNYSLKFSIAVSIIFNILAYFIPEYLISLFTNDAAVIAEGAKYMRVVSLSYIVTGMSFAIGIAMRSTGNARSPFIASFVSFFVNAFFNYCFIFGKFGFPALGVKGAAVGTIFARFTECFVLIYVIRRYRGPLYAKVKDLFSIDKDFRKYFVRVVTPVTIEETLWSLAQVVYGAIYAKIGVEATAAIQVAQAISNMLYVIARGVSSASAVIIGMKIGENKLERAHDMALKSLTVGFSSGVLLGSILIFIPHIFLMVFPDLTPGVRESARLALMAFGLTYPFRMYNSVSIVGVFRGGGDVKYSMFLELFCSWFVGIPCAAIGVVFFRVPLWGALLLSSIDEVVKLAIGTPRILKKKWIKRLA</sequence>
<feature type="transmembrane region" description="Helical" evidence="7">
    <location>
        <begin position="197"/>
        <end position="216"/>
    </location>
</feature>
<evidence type="ECO:0000313" key="8">
    <source>
        <dbReference type="EMBL" id="PVY95763.1"/>
    </source>
</evidence>
<evidence type="ECO:0000256" key="6">
    <source>
        <dbReference type="ARBA" id="ARBA00023136"/>
    </source>
</evidence>
<feature type="transmembrane region" description="Helical" evidence="7">
    <location>
        <begin position="134"/>
        <end position="153"/>
    </location>
</feature>
<reference evidence="8 9" key="1">
    <citation type="submission" date="2018-04" db="EMBL/GenBank/DDBJ databases">
        <title>Genomic Encyclopedia of Type Strains, Phase IV (KMG-IV): sequencing the most valuable type-strain genomes for metagenomic binning, comparative biology and taxonomic classification.</title>
        <authorList>
            <person name="Goeker M."/>
        </authorList>
    </citation>
    <scope>NUCLEOTIDE SEQUENCE [LARGE SCALE GENOMIC DNA]</scope>
    <source>
        <strain evidence="8 9">DSM 20705</strain>
    </source>
</reference>
<dbReference type="InterPro" id="IPR002528">
    <property type="entry name" value="MATE_fam"/>
</dbReference>
<dbReference type="PANTHER" id="PTHR42925">
    <property type="entry name" value="MULTIDRUG AND TOXIN EFFLUX PROTEIN MATE FAMILY"/>
    <property type="match status" value="1"/>
</dbReference>
<dbReference type="NCBIfam" id="TIGR00797">
    <property type="entry name" value="matE"/>
    <property type="match status" value="1"/>
</dbReference>
<proteinExistence type="predicted"/>
<feature type="transmembrane region" description="Helical" evidence="7">
    <location>
        <begin position="58"/>
        <end position="82"/>
    </location>
</feature>
<keyword evidence="6 7" id="KW-0472">Membrane</keyword>
<feature type="transmembrane region" description="Helical" evidence="7">
    <location>
        <begin position="94"/>
        <end position="114"/>
    </location>
</feature>
<evidence type="ECO:0000256" key="7">
    <source>
        <dbReference type="SAM" id="Phobius"/>
    </source>
</evidence>
<dbReference type="GO" id="GO:0005886">
    <property type="term" value="C:plasma membrane"/>
    <property type="evidence" value="ECO:0007669"/>
    <property type="project" value="UniProtKB-SubCell"/>
</dbReference>
<evidence type="ECO:0000256" key="3">
    <source>
        <dbReference type="ARBA" id="ARBA00022475"/>
    </source>
</evidence>
<evidence type="ECO:0000256" key="5">
    <source>
        <dbReference type="ARBA" id="ARBA00022989"/>
    </source>
</evidence>